<evidence type="ECO:0000313" key="1">
    <source>
        <dbReference type="EMBL" id="KYC42435.1"/>
    </source>
</evidence>
<accession>A0A139XCN1</accession>
<sequence length="450" mass="51764">MSSILRVRFQENINDNSTDRYNDVPLSVEIINEEFEIVSQRLVFGTADINLVPGLYVVRAYLPSGEVAIANTCVEEGKLQEVRLKLSPPFQDWAWWSHFLGEAIHTEGVPSLSAFPQTWLCLWQYNTSASQREEQWVALSPSEWLQKKYENENIIICEVSQLPEKLHFLQLSSPIVPCRFLAIPPTYQEVVQIIISPSSTTDKWNSGLVKRLALETKVLTLNKKVEVFSHYLKSSLLKAASILSEEVLLDAERLSRKKIANPISAVIGGYYLLQIGAYEQMSDWLENLDYNFPWLPDGAIIHAYQLLGKPKRSDNDLTLARERLLEATHRGLGIPIYRQGLRLLIDALEMFAGEAHVQGESDELVEQSLKRVRNYAAIVDWNQYLTTFYSQQLIVEPKTGTTFTEIQENKRYYITNFITQEKQANKVVKKEDMKEFLKRRNYEIEIIEVA</sequence>
<organism evidence="1 2">
    <name type="scientific">Scytonema hofmannii PCC 7110</name>
    <dbReference type="NCBI Taxonomy" id="128403"/>
    <lineage>
        <taxon>Bacteria</taxon>
        <taxon>Bacillati</taxon>
        <taxon>Cyanobacteriota</taxon>
        <taxon>Cyanophyceae</taxon>
        <taxon>Nostocales</taxon>
        <taxon>Scytonemataceae</taxon>
        <taxon>Scytonema</taxon>
    </lineage>
</organism>
<name>A0A139XCN1_9CYAN</name>
<keyword evidence="2" id="KW-1185">Reference proteome</keyword>
<gene>
    <name evidence="1" type="ORF">WA1_20950</name>
</gene>
<dbReference type="STRING" id="128403.WA1_20950"/>
<dbReference type="RefSeq" id="WP_017747579.1">
    <property type="nucleotide sequence ID" value="NZ_KQ976354.1"/>
</dbReference>
<protein>
    <submittedName>
        <fullName evidence="1">Uncharacterized protein</fullName>
    </submittedName>
</protein>
<evidence type="ECO:0000313" key="2">
    <source>
        <dbReference type="Proteomes" id="UP000076925"/>
    </source>
</evidence>
<dbReference type="Proteomes" id="UP000076925">
    <property type="component" value="Unassembled WGS sequence"/>
</dbReference>
<proteinExistence type="predicted"/>
<dbReference type="AlphaFoldDB" id="A0A139XCN1"/>
<comment type="caution">
    <text evidence="1">The sequence shown here is derived from an EMBL/GenBank/DDBJ whole genome shotgun (WGS) entry which is preliminary data.</text>
</comment>
<reference evidence="1 2" key="1">
    <citation type="journal article" date="2013" name="Genome Biol. Evol.">
        <title>Genomes of Stigonematalean cyanobacteria (subsection V) and the evolution of oxygenic photosynthesis from prokaryotes to plastids.</title>
        <authorList>
            <person name="Dagan T."/>
            <person name="Roettger M."/>
            <person name="Stucken K."/>
            <person name="Landan G."/>
            <person name="Koch R."/>
            <person name="Major P."/>
            <person name="Gould S.B."/>
            <person name="Goremykin V.V."/>
            <person name="Rippka R."/>
            <person name="Tandeau de Marsac N."/>
            <person name="Gugger M."/>
            <person name="Lockhart P.J."/>
            <person name="Allen J.F."/>
            <person name="Brune I."/>
            <person name="Maus I."/>
            <person name="Puhler A."/>
            <person name="Martin W.F."/>
        </authorList>
    </citation>
    <scope>NUCLEOTIDE SEQUENCE [LARGE SCALE GENOMIC DNA]</scope>
    <source>
        <strain evidence="1 2">PCC 7110</strain>
    </source>
</reference>
<dbReference type="EMBL" id="ANNX02000020">
    <property type="protein sequence ID" value="KYC42435.1"/>
    <property type="molecule type" value="Genomic_DNA"/>
</dbReference>
<dbReference type="OrthoDB" id="979785at2"/>